<protein>
    <recommendedName>
        <fullName evidence="3">cysteine desulfurase</fullName>
        <ecNumber evidence="3">2.8.1.7</ecNumber>
    </recommendedName>
</protein>
<dbReference type="NCBIfam" id="TIGR01977">
    <property type="entry name" value="am_tr_V_EF2568"/>
    <property type="match status" value="1"/>
</dbReference>
<proteinExistence type="inferred from homology"/>
<sequence length="388" mass="42515">MVYFDSAATSWPKPPEVWQAMEHFIRKVGASPGRAGHKRTVEANKIVDETRQLLADLFNVDDYQRIIFTLNATDSLNLAIKGLLRPGDHVVTSSMEHNSVTRPLYTLEAYGVQVTKVKCDQQGNINLGEVEQAIRPNTRAIVLTHASNVSGTIMPVEEVGRIAAKYNLFFVMDAAQTAGLLDIDVKKLNISVLTFPGHKSLMGPQGTGGLYIREGVPLLTLREGGTGSGSETPTQPDMMPEKYESGTLNAVGIAGLGAGVKFLRRVGMAKIREHEMRLTKQFLEGAAGIEGLHIYGQQDLNNRVPVVSFRIDGYKAGPVGDSLDKEYDIACRAGLHCAPDAHNTLGTFDEKLVRFSFSYFNKPEEVDYALNALRKIAFQSPVQTLPAR</sequence>
<accession>A4J162</accession>
<dbReference type="EMBL" id="CP000612">
    <property type="protein sequence ID" value="ABO48815.1"/>
    <property type="molecule type" value="Genomic_DNA"/>
</dbReference>
<dbReference type="PIRSF" id="PIRSF005572">
    <property type="entry name" value="NifS"/>
    <property type="match status" value="1"/>
</dbReference>
<evidence type="ECO:0000259" key="7">
    <source>
        <dbReference type="Pfam" id="PF00266"/>
    </source>
</evidence>
<dbReference type="Pfam" id="PF00266">
    <property type="entry name" value="Aminotran_5"/>
    <property type="match status" value="1"/>
</dbReference>
<feature type="domain" description="Aminotransferase class V" evidence="7">
    <location>
        <begin position="2"/>
        <end position="368"/>
    </location>
</feature>
<comment type="similarity">
    <text evidence="2">Belongs to the class-V pyridoxal-phosphate-dependent aminotransferase family. Csd subfamily.</text>
</comment>
<evidence type="ECO:0000256" key="2">
    <source>
        <dbReference type="ARBA" id="ARBA00010447"/>
    </source>
</evidence>
<dbReference type="STRING" id="349161.Dred_0266"/>
<evidence type="ECO:0000256" key="1">
    <source>
        <dbReference type="ARBA" id="ARBA00001933"/>
    </source>
</evidence>
<reference evidence="8 9" key="1">
    <citation type="submission" date="2007-03" db="EMBL/GenBank/DDBJ databases">
        <title>Complete sequence of Desulfotomaculum reducens MI-1.</title>
        <authorList>
            <consortium name="US DOE Joint Genome Institute"/>
            <person name="Copeland A."/>
            <person name="Lucas S."/>
            <person name="Lapidus A."/>
            <person name="Barry K."/>
            <person name="Detter J.C."/>
            <person name="Glavina del Rio T."/>
            <person name="Hammon N."/>
            <person name="Israni S."/>
            <person name="Dalin E."/>
            <person name="Tice H."/>
            <person name="Pitluck S."/>
            <person name="Sims D."/>
            <person name="Brettin T."/>
            <person name="Bruce D."/>
            <person name="Han C."/>
            <person name="Tapia R."/>
            <person name="Schmutz J."/>
            <person name="Larimer F."/>
            <person name="Land M."/>
            <person name="Hauser L."/>
            <person name="Kyrpides N."/>
            <person name="Kim E."/>
            <person name="Tebo B.M."/>
            <person name="Richardson P."/>
        </authorList>
    </citation>
    <scope>NUCLEOTIDE SEQUENCE [LARGE SCALE GENOMIC DNA]</scope>
    <source>
        <strain evidence="8 9">MI-1</strain>
    </source>
</reference>
<dbReference type="EC" id="2.8.1.7" evidence="3"/>
<gene>
    <name evidence="8" type="ordered locus">Dred_0266</name>
</gene>
<dbReference type="HOGENOM" id="CLU_003433_2_4_9"/>
<name>A4J162_DESRM</name>
<dbReference type="InterPro" id="IPR015421">
    <property type="entry name" value="PyrdxlP-dep_Trfase_major"/>
</dbReference>
<dbReference type="eggNOG" id="COG0520">
    <property type="taxonomic scope" value="Bacteria"/>
</dbReference>
<dbReference type="CDD" id="cd06453">
    <property type="entry name" value="SufS_like"/>
    <property type="match status" value="1"/>
</dbReference>
<dbReference type="InterPro" id="IPR010970">
    <property type="entry name" value="Cys_dSase_SufS"/>
</dbReference>
<dbReference type="KEGG" id="drm:Dred_0266"/>
<evidence type="ECO:0000313" key="8">
    <source>
        <dbReference type="EMBL" id="ABO48815.1"/>
    </source>
</evidence>
<dbReference type="PANTHER" id="PTHR43586">
    <property type="entry name" value="CYSTEINE DESULFURASE"/>
    <property type="match status" value="1"/>
</dbReference>
<dbReference type="InterPro" id="IPR016454">
    <property type="entry name" value="Cysteine_dSase"/>
</dbReference>
<evidence type="ECO:0000256" key="6">
    <source>
        <dbReference type="ARBA" id="ARBA00050776"/>
    </source>
</evidence>
<keyword evidence="4" id="KW-0808">Transferase</keyword>
<dbReference type="PANTHER" id="PTHR43586:SF4">
    <property type="entry name" value="ISOPENICILLIN N EPIMERASE"/>
    <property type="match status" value="1"/>
</dbReference>
<dbReference type="RefSeq" id="WP_011876653.1">
    <property type="nucleotide sequence ID" value="NC_009253.1"/>
</dbReference>
<evidence type="ECO:0000256" key="3">
    <source>
        <dbReference type="ARBA" id="ARBA00012239"/>
    </source>
</evidence>
<dbReference type="InterPro" id="IPR000192">
    <property type="entry name" value="Aminotrans_V_dom"/>
</dbReference>
<dbReference type="InterPro" id="IPR015422">
    <property type="entry name" value="PyrdxlP-dep_Trfase_small"/>
</dbReference>
<comment type="catalytic activity">
    <reaction evidence="6">
        <text>(sulfur carrier)-H + L-cysteine = (sulfur carrier)-SH + L-alanine</text>
        <dbReference type="Rhea" id="RHEA:43892"/>
        <dbReference type="Rhea" id="RHEA-COMP:14737"/>
        <dbReference type="Rhea" id="RHEA-COMP:14739"/>
        <dbReference type="ChEBI" id="CHEBI:29917"/>
        <dbReference type="ChEBI" id="CHEBI:35235"/>
        <dbReference type="ChEBI" id="CHEBI:57972"/>
        <dbReference type="ChEBI" id="CHEBI:64428"/>
        <dbReference type="EC" id="2.8.1.7"/>
    </reaction>
</comment>
<evidence type="ECO:0000256" key="5">
    <source>
        <dbReference type="ARBA" id="ARBA00022898"/>
    </source>
</evidence>
<dbReference type="OrthoDB" id="9804366at2"/>
<evidence type="ECO:0000256" key="4">
    <source>
        <dbReference type="ARBA" id="ARBA00022679"/>
    </source>
</evidence>
<dbReference type="GO" id="GO:0031071">
    <property type="term" value="F:cysteine desulfurase activity"/>
    <property type="evidence" value="ECO:0007669"/>
    <property type="project" value="UniProtKB-EC"/>
</dbReference>
<dbReference type="InterPro" id="IPR015424">
    <property type="entry name" value="PyrdxlP-dep_Trfase"/>
</dbReference>
<dbReference type="Gene3D" id="3.40.640.10">
    <property type="entry name" value="Type I PLP-dependent aspartate aminotransferase-like (Major domain)"/>
    <property type="match status" value="1"/>
</dbReference>
<dbReference type="GO" id="GO:0006534">
    <property type="term" value="P:cysteine metabolic process"/>
    <property type="evidence" value="ECO:0007669"/>
    <property type="project" value="InterPro"/>
</dbReference>
<evidence type="ECO:0000313" key="9">
    <source>
        <dbReference type="Proteomes" id="UP000001556"/>
    </source>
</evidence>
<dbReference type="AlphaFoldDB" id="A4J162"/>
<dbReference type="InterPro" id="IPR010969">
    <property type="entry name" value="Cys_dSase-rel_unknwn_funct"/>
</dbReference>
<dbReference type="Gene3D" id="3.90.1150.10">
    <property type="entry name" value="Aspartate Aminotransferase, domain 1"/>
    <property type="match status" value="1"/>
</dbReference>
<comment type="cofactor">
    <cofactor evidence="1">
        <name>pyridoxal 5'-phosphate</name>
        <dbReference type="ChEBI" id="CHEBI:597326"/>
    </cofactor>
</comment>
<dbReference type="SUPFAM" id="SSF53383">
    <property type="entry name" value="PLP-dependent transferases"/>
    <property type="match status" value="1"/>
</dbReference>
<keyword evidence="5" id="KW-0663">Pyridoxal phosphate</keyword>
<organism evidence="8 9">
    <name type="scientific">Desulforamulus reducens (strain ATCC BAA-1160 / DSM 100696 / MI-1)</name>
    <name type="common">Desulfotomaculum reducens</name>
    <dbReference type="NCBI Taxonomy" id="349161"/>
    <lineage>
        <taxon>Bacteria</taxon>
        <taxon>Bacillati</taxon>
        <taxon>Bacillota</taxon>
        <taxon>Clostridia</taxon>
        <taxon>Eubacteriales</taxon>
        <taxon>Peptococcaceae</taxon>
        <taxon>Desulforamulus</taxon>
    </lineage>
</organism>
<keyword evidence="9" id="KW-1185">Reference proteome</keyword>
<dbReference type="Proteomes" id="UP000001556">
    <property type="component" value="Chromosome"/>
</dbReference>
<dbReference type="GO" id="GO:0030170">
    <property type="term" value="F:pyridoxal phosphate binding"/>
    <property type="evidence" value="ECO:0007669"/>
    <property type="project" value="InterPro"/>
</dbReference>